<dbReference type="InterPro" id="IPR024524">
    <property type="entry name" value="DUF3800"/>
</dbReference>
<gene>
    <name evidence="1" type="ORF">AB0A88_00140</name>
</gene>
<sequence length="228" mass="25059">MSPGNRAARLYAIDDGGDGRSLVSFASLSLELPLLRAARHIWQGFRSQLAADPRLLIPTHAQLHAVDLARARGPHLHVSRSTDRSVHKRNTREVILRGLHTIADMPSGRVRVVYRRTERYGQDRPDLFAVLLAEIDAELAEAGTRGIVFVDGNGTERALADALRRLPDGGRRIAGGIRFRRARDHDLLQAADMIAYSAHQAVAKRDAGIEMAHWFGAALPHAEGPSAR</sequence>
<proteinExistence type="predicted"/>
<protein>
    <submittedName>
        <fullName evidence="1">DUF3800 domain-containing protein</fullName>
    </submittedName>
</protein>
<reference evidence="1 2" key="1">
    <citation type="submission" date="2024-06" db="EMBL/GenBank/DDBJ databases">
        <title>The Natural Products Discovery Center: Release of the First 8490 Sequenced Strains for Exploring Actinobacteria Biosynthetic Diversity.</title>
        <authorList>
            <person name="Kalkreuter E."/>
            <person name="Kautsar S.A."/>
            <person name="Yang D."/>
            <person name="Bader C.D."/>
            <person name="Teijaro C.N."/>
            <person name="Fluegel L."/>
            <person name="Davis C.M."/>
            <person name="Simpson J.R."/>
            <person name="Lauterbach L."/>
            <person name="Steele A.D."/>
            <person name="Gui C."/>
            <person name="Meng S."/>
            <person name="Li G."/>
            <person name="Viehrig K."/>
            <person name="Ye F."/>
            <person name="Su P."/>
            <person name="Kiefer A.F."/>
            <person name="Nichols A."/>
            <person name="Cepeda A.J."/>
            <person name="Yan W."/>
            <person name="Fan B."/>
            <person name="Jiang Y."/>
            <person name="Adhikari A."/>
            <person name="Zheng C.-J."/>
            <person name="Schuster L."/>
            <person name="Cowan T.M."/>
            <person name="Smanski M.J."/>
            <person name="Chevrette M.G."/>
            <person name="De Carvalho L.P.S."/>
            <person name="Shen B."/>
        </authorList>
    </citation>
    <scope>NUCLEOTIDE SEQUENCE [LARGE SCALE GENOMIC DNA]</scope>
    <source>
        <strain evidence="1 2">NPDC045974</strain>
    </source>
</reference>
<name>A0ABV3C195_9ACTN</name>
<dbReference type="EMBL" id="JBEZAE010000001">
    <property type="protein sequence ID" value="MEU7068545.1"/>
    <property type="molecule type" value="Genomic_DNA"/>
</dbReference>
<organism evidence="1 2">
    <name type="scientific">Streptomyces narbonensis</name>
    <dbReference type="NCBI Taxonomy" id="67333"/>
    <lineage>
        <taxon>Bacteria</taxon>
        <taxon>Bacillati</taxon>
        <taxon>Actinomycetota</taxon>
        <taxon>Actinomycetes</taxon>
        <taxon>Kitasatosporales</taxon>
        <taxon>Streptomycetaceae</taxon>
        <taxon>Streptomyces</taxon>
    </lineage>
</organism>
<dbReference type="Pfam" id="PF12686">
    <property type="entry name" value="DUF3800"/>
    <property type="match status" value="1"/>
</dbReference>
<accession>A0ABV3C195</accession>
<keyword evidence="2" id="KW-1185">Reference proteome</keyword>
<comment type="caution">
    <text evidence="1">The sequence shown here is derived from an EMBL/GenBank/DDBJ whole genome shotgun (WGS) entry which is preliminary data.</text>
</comment>
<evidence type="ECO:0000313" key="2">
    <source>
        <dbReference type="Proteomes" id="UP001551329"/>
    </source>
</evidence>
<dbReference type="Proteomes" id="UP001551329">
    <property type="component" value="Unassembled WGS sequence"/>
</dbReference>
<evidence type="ECO:0000313" key="1">
    <source>
        <dbReference type="EMBL" id="MEU7068545.1"/>
    </source>
</evidence>
<dbReference type="RefSeq" id="WP_358469179.1">
    <property type="nucleotide sequence ID" value="NZ_JBEZAE010000001.1"/>
</dbReference>